<dbReference type="Pfam" id="PF13699">
    <property type="entry name" value="eCIS_core"/>
    <property type="match status" value="1"/>
</dbReference>
<dbReference type="InterPro" id="IPR025295">
    <property type="entry name" value="eCIS_core_dom"/>
</dbReference>
<evidence type="ECO:0000313" key="3">
    <source>
        <dbReference type="EMBL" id="ADV68837.1"/>
    </source>
</evidence>
<dbReference type="AlphaFoldDB" id="E8U4H2"/>
<dbReference type="HOGENOM" id="CLU_292827_0_0_0"/>
<proteinExistence type="predicted"/>
<feature type="compositionally biased region" description="Low complexity" evidence="1">
    <location>
        <begin position="191"/>
        <end position="214"/>
    </location>
</feature>
<reference evidence="3 4" key="1">
    <citation type="journal article" date="2011" name="Stand. Genomic Sci.">
        <title>Complete genome sequence of Deinococcus maricopensis type strain (LB-34).</title>
        <authorList>
            <person name="Pukall R."/>
            <person name="Zeytun A."/>
            <person name="Lucas S."/>
            <person name="Lapidus A."/>
            <person name="Hammon N."/>
            <person name="Deshpande S."/>
            <person name="Nolan M."/>
            <person name="Cheng J.F."/>
            <person name="Pitluck S."/>
            <person name="Liolios K."/>
            <person name="Pagani I."/>
            <person name="Mikhailova N."/>
            <person name="Ivanova N."/>
            <person name="Mavromatis K."/>
            <person name="Pati A."/>
            <person name="Tapia R."/>
            <person name="Han C."/>
            <person name="Goodwin L."/>
            <person name="Chen A."/>
            <person name="Palaniappan K."/>
            <person name="Land M."/>
            <person name="Hauser L."/>
            <person name="Chang Y.J."/>
            <person name="Jeffries C.D."/>
            <person name="Brambilla E.M."/>
            <person name="Rohde M."/>
            <person name="Goker M."/>
            <person name="Detter J.C."/>
            <person name="Woyke T."/>
            <person name="Bristow J."/>
            <person name="Eisen J.A."/>
            <person name="Markowitz V."/>
            <person name="Hugenholtz P."/>
            <person name="Kyrpides N.C."/>
            <person name="Klenk H.P."/>
        </authorList>
    </citation>
    <scope>NUCLEOTIDE SEQUENCE [LARGE SCALE GENOMIC DNA]</scope>
    <source>
        <strain evidence="4">DSM 21211 / LMG 22137 / NRRL B-23946 / LB-34</strain>
    </source>
</reference>
<name>E8U4H2_DEIML</name>
<reference evidence="4" key="2">
    <citation type="submission" date="2011-01" db="EMBL/GenBank/DDBJ databases">
        <title>The complete genome of Deinococcus maricopensis DSM 21211.</title>
        <authorList>
            <consortium name="US DOE Joint Genome Institute (JGI-PGF)"/>
            <person name="Lucas S."/>
            <person name="Copeland A."/>
            <person name="Lapidus A."/>
            <person name="Goodwin L."/>
            <person name="Pitluck S."/>
            <person name="Kyrpides N."/>
            <person name="Mavromatis K."/>
            <person name="Pagani I."/>
            <person name="Ivanova N."/>
            <person name="Ovchinnikova G."/>
            <person name="Zeytun A."/>
            <person name="Detter J.C."/>
            <person name="Han C."/>
            <person name="Land M."/>
            <person name="Hauser L."/>
            <person name="Markowitz V."/>
            <person name="Cheng J.-F."/>
            <person name="Hugenholtz P."/>
            <person name="Woyke T."/>
            <person name="Wu D."/>
            <person name="Pukall R."/>
            <person name="Gehrich-Schroeter G."/>
            <person name="Brambilla E."/>
            <person name="Klenk H.-P."/>
            <person name="Eisen J.A."/>
        </authorList>
    </citation>
    <scope>NUCLEOTIDE SEQUENCE [LARGE SCALE GENOMIC DNA]</scope>
    <source>
        <strain evidence="4">DSM 21211 / LMG 22137 / NRRL B-23946 / LB-34</strain>
    </source>
</reference>
<evidence type="ECO:0000259" key="2">
    <source>
        <dbReference type="Pfam" id="PF13699"/>
    </source>
</evidence>
<organism evidence="3 4">
    <name type="scientific">Deinococcus maricopensis (strain DSM 21211 / LMG 22137 / NRRL B-23946 / LB-34)</name>
    <dbReference type="NCBI Taxonomy" id="709986"/>
    <lineage>
        <taxon>Bacteria</taxon>
        <taxon>Thermotogati</taxon>
        <taxon>Deinococcota</taxon>
        <taxon>Deinococci</taxon>
        <taxon>Deinococcales</taxon>
        <taxon>Deinococcaceae</taxon>
        <taxon>Deinococcus</taxon>
    </lineage>
</organism>
<sequence>MQRYAAQGANADALRSTLLQRATDEPTRAALQRAIDLSVQRTARTHAQQHTHDLLRAHHALQRQHAQQERAHHEDTLRSVTQRVQARSGGGEALPASVQRHLEAGLNADLSRVRVHTDGEADKLSKLVNAVAFTSGQDIYFQAGRYDPHSASGLELLAHEATHTVQQAQGRVAPGLDPDAGLEQEAQTMGRTLSAATPTSAPTTAPRTTPTRSAGGIQRFANPFKALADKARKLKDDAAKTLSKATSTLRQASAATLKKVQNTPLVKAAKSALNTTTKLITDPKARAAAARQVTTSLTRASQAIKKGAQALNKVVTDPKARNAVIKNIKTRVNTTINTIKDPKARAKLAQQILKNLPKPIKTTIDKAVQVGSQIRTSISQGATKLSKEIATRYAQAKAAGQKFLNATKTAVVQKITALKNDPRVKALGRQLKAAGIQVAKIGTSVLVGGLIIAGAAALTVATGGMSTPVLIAALALSGAAGGAAGQVVENALKHEKGKPLDLFHDISPKSLLTDATLGVVLGPAGKVVGGLAKGLIGGAGKFIARPIAGAVGRLASRSSTLVAAGSALKTGATAAWTAARGLATSTAAHAGTIRQSIRNSLPGQAVRAVGRGAAWVGKQALRGADHIVTPTVNGLKFIGGHAANGVKNAARSVGLDNAINNRLTQANLASAYIGRGIKNAANNVANWTGTQFAPVKNAVKAMGLNAAEKVTQGEMAARNLINTRFGKTLSMDPMRSMTARMTNQASVLARDVRAYASGVGHEIRSEVAAQWAGMAGRTSMLKTTAQIEAAAAVDNTLAAAWHRAQVGARGQLIKQETQALRAAGMTKAAAKRQAKASITPEQITAHAKAHATPSLLAQAKQVYNAKVLPTQLGYDPAQGYLSRLPGMYRQGARLMLQDVRDRGTALRDGFRTGGLTGAGAIGGGWLFEEGTKAAIGNVAGTYKNDKQADYPTLGHVKKGMEDTMSPENMAKFGLTAATGLNATTKSGHIVTVAMPVERLWKLSAQTNGVIASTDAYEVGAPENDAPSPSAPQPQHPAHH</sequence>
<dbReference type="Proteomes" id="UP000008635">
    <property type="component" value="Chromosome"/>
</dbReference>
<feature type="region of interest" description="Disordered" evidence="1">
    <location>
        <begin position="62"/>
        <end position="94"/>
    </location>
</feature>
<feature type="region of interest" description="Disordered" evidence="1">
    <location>
        <begin position="1018"/>
        <end position="1039"/>
    </location>
</feature>
<dbReference type="RefSeq" id="WP_013558340.1">
    <property type="nucleotide sequence ID" value="NC_014958.1"/>
</dbReference>
<dbReference type="eggNOG" id="COG3064">
    <property type="taxonomic scope" value="Bacteria"/>
</dbReference>
<feature type="domain" description="eCIS core" evidence="2">
    <location>
        <begin position="93"/>
        <end position="170"/>
    </location>
</feature>
<protein>
    <recommendedName>
        <fullName evidence="2">eCIS core domain-containing protein</fullName>
    </recommendedName>
</protein>
<feature type="region of interest" description="Disordered" evidence="1">
    <location>
        <begin position="191"/>
        <end position="216"/>
    </location>
</feature>
<evidence type="ECO:0000256" key="1">
    <source>
        <dbReference type="SAM" id="MobiDB-lite"/>
    </source>
</evidence>
<accession>E8U4H2</accession>
<dbReference type="EMBL" id="CP002454">
    <property type="protein sequence ID" value="ADV68837.1"/>
    <property type="molecule type" value="Genomic_DNA"/>
</dbReference>
<dbReference type="KEGG" id="dmr:Deima_3210"/>
<feature type="compositionally biased region" description="Basic and acidic residues" evidence="1">
    <location>
        <begin position="66"/>
        <end position="77"/>
    </location>
</feature>
<dbReference type="STRING" id="709986.Deima_3210"/>
<feature type="compositionally biased region" description="Pro residues" evidence="1">
    <location>
        <begin position="1028"/>
        <end position="1039"/>
    </location>
</feature>
<gene>
    <name evidence="3" type="ordered locus">Deima_3210</name>
</gene>
<evidence type="ECO:0000313" key="4">
    <source>
        <dbReference type="Proteomes" id="UP000008635"/>
    </source>
</evidence>
<keyword evidence="4" id="KW-1185">Reference proteome</keyword>